<feature type="transmembrane region" description="Helical" evidence="8">
    <location>
        <begin position="632"/>
        <end position="651"/>
    </location>
</feature>
<dbReference type="InterPro" id="IPR001461">
    <property type="entry name" value="Aspartic_peptidase_A1"/>
</dbReference>
<evidence type="ECO:0000259" key="10">
    <source>
        <dbReference type="PROSITE" id="PS51767"/>
    </source>
</evidence>
<dbReference type="PRINTS" id="PR00792">
    <property type="entry name" value="PEPSIN"/>
</dbReference>
<evidence type="ECO:0000256" key="1">
    <source>
        <dbReference type="ARBA" id="ARBA00007447"/>
    </source>
</evidence>
<keyword evidence="4" id="KW-0325">Glycoprotein</keyword>
<feature type="compositionally biased region" description="Polar residues" evidence="7">
    <location>
        <begin position="440"/>
        <end position="460"/>
    </location>
</feature>
<dbReference type="OrthoDB" id="2747330at2759"/>
<evidence type="ECO:0000256" key="3">
    <source>
        <dbReference type="ARBA" id="ARBA00022801"/>
    </source>
</evidence>
<protein>
    <submittedName>
        <fullName evidence="11">Eukaryotic aspartyl protease family protein</fullName>
    </submittedName>
</protein>
<dbReference type="AlphaFoldDB" id="A0A0U9HQE3"/>
<evidence type="ECO:0000256" key="4">
    <source>
        <dbReference type="ARBA" id="ARBA00023180"/>
    </source>
</evidence>
<keyword evidence="6 11" id="KW-0645">Protease</keyword>
<feature type="signal peptide" evidence="9">
    <location>
        <begin position="1"/>
        <end position="29"/>
    </location>
</feature>
<dbReference type="InterPro" id="IPR032799">
    <property type="entry name" value="TAXi_C"/>
</dbReference>
<keyword evidence="8" id="KW-0472">Membrane</keyword>
<dbReference type="InterPro" id="IPR033121">
    <property type="entry name" value="PEPTIDASE_A1"/>
</dbReference>
<evidence type="ECO:0000256" key="7">
    <source>
        <dbReference type="SAM" id="MobiDB-lite"/>
    </source>
</evidence>
<gene>
    <name evidence="11" type="ORF">KFL_000540260</name>
</gene>
<feature type="chain" id="PRO_5006865060" evidence="9">
    <location>
        <begin position="30"/>
        <end position="694"/>
    </location>
</feature>
<keyword evidence="12" id="KW-1185">Reference proteome</keyword>
<feature type="region of interest" description="Disordered" evidence="7">
    <location>
        <begin position="670"/>
        <end position="694"/>
    </location>
</feature>
<organism evidence="11 12">
    <name type="scientific">Klebsormidium nitens</name>
    <name type="common">Green alga</name>
    <name type="synonym">Ulothrix nitens</name>
    <dbReference type="NCBI Taxonomy" id="105231"/>
    <lineage>
        <taxon>Eukaryota</taxon>
        <taxon>Viridiplantae</taxon>
        <taxon>Streptophyta</taxon>
        <taxon>Klebsormidiophyceae</taxon>
        <taxon>Klebsormidiales</taxon>
        <taxon>Klebsormidiaceae</taxon>
        <taxon>Klebsormidium</taxon>
    </lineage>
</organism>
<keyword evidence="8" id="KW-0812">Transmembrane</keyword>
<dbReference type="InterPro" id="IPR001969">
    <property type="entry name" value="Aspartic_peptidase_AS"/>
</dbReference>
<dbReference type="SUPFAM" id="SSF50630">
    <property type="entry name" value="Acid proteases"/>
    <property type="match status" value="1"/>
</dbReference>
<dbReference type="PANTHER" id="PTHR13683">
    <property type="entry name" value="ASPARTYL PROTEASES"/>
    <property type="match status" value="1"/>
</dbReference>
<evidence type="ECO:0000256" key="9">
    <source>
        <dbReference type="SAM" id="SignalP"/>
    </source>
</evidence>
<accession>A0A0U9HQE3</accession>
<evidence type="ECO:0000256" key="2">
    <source>
        <dbReference type="ARBA" id="ARBA00022750"/>
    </source>
</evidence>
<dbReference type="InterPro" id="IPR034161">
    <property type="entry name" value="Pepsin-like_plant"/>
</dbReference>
<feature type="active site" evidence="5">
    <location>
        <position position="101"/>
    </location>
</feature>
<dbReference type="Pfam" id="PF14541">
    <property type="entry name" value="TAXi_C"/>
    <property type="match status" value="1"/>
</dbReference>
<keyword evidence="9" id="KW-0732">Signal</keyword>
<keyword evidence="8" id="KW-1133">Transmembrane helix</keyword>
<dbReference type="PANTHER" id="PTHR13683:SF817">
    <property type="entry name" value="OS07G0592200 PROTEIN"/>
    <property type="match status" value="1"/>
</dbReference>
<evidence type="ECO:0000256" key="6">
    <source>
        <dbReference type="RuleBase" id="RU000454"/>
    </source>
</evidence>
<feature type="compositionally biased region" description="Polar residues" evidence="7">
    <location>
        <begin position="480"/>
        <end position="489"/>
    </location>
</feature>
<dbReference type="InterPro" id="IPR032861">
    <property type="entry name" value="TAXi_N"/>
</dbReference>
<dbReference type="PROSITE" id="PS51767">
    <property type="entry name" value="PEPTIDASE_A1"/>
    <property type="match status" value="1"/>
</dbReference>
<reference evidence="11 12" key="1">
    <citation type="journal article" date="2014" name="Nat. Commun.">
        <title>Klebsormidium flaccidum genome reveals primary factors for plant terrestrial adaptation.</title>
        <authorList>
            <person name="Hori K."/>
            <person name="Maruyama F."/>
            <person name="Fujisawa T."/>
            <person name="Togashi T."/>
            <person name="Yamamoto N."/>
            <person name="Seo M."/>
            <person name="Sato S."/>
            <person name="Yamada T."/>
            <person name="Mori H."/>
            <person name="Tajima N."/>
            <person name="Moriyama T."/>
            <person name="Ikeuchi M."/>
            <person name="Watanabe M."/>
            <person name="Wada H."/>
            <person name="Kobayashi K."/>
            <person name="Saito M."/>
            <person name="Masuda T."/>
            <person name="Sasaki-Sekimoto Y."/>
            <person name="Mashiguchi K."/>
            <person name="Awai K."/>
            <person name="Shimojima M."/>
            <person name="Masuda S."/>
            <person name="Iwai M."/>
            <person name="Nobusawa T."/>
            <person name="Narise T."/>
            <person name="Kondo S."/>
            <person name="Saito H."/>
            <person name="Sato R."/>
            <person name="Murakawa M."/>
            <person name="Ihara Y."/>
            <person name="Oshima-Yamada Y."/>
            <person name="Ohtaka K."/>
            <person name="Satoh M."/>
            <person name="Sonobe K."/>
            <person name="Ishii M."/>
            <person name="Ohtani R."/>
            <person name="Kanamori-Sato M."/>
            <person name="Honoki R."/>
            <person name="Miyazaki D."/>
            <person name="Mochizuki H."/>
            <person name="Umetsu J."/>
            <person name="Higashi K."/>
            <person name="Shibata D."/>
            <person name="Kamiya Y."/>
            <person name="Sato N."/>
            <person name="Nakamura Y."/>
            <person name="Tabata S."/>
            <person name="Ida S."/>
            <person name="Kurokawa K."/>
            <person name="Ohta H."/>
        </authorList>
    </citation>
    <scope>NUCLEOTIDE SEQUENCE [LARGE SCALE GENOMIC DNA]</scope>
    <source>
        <strain evidence="11 12">NIES-2285</strain>
    </source>
</reference>
<dbReference type="GO" id="GO:0004190">
    <property type="term" value="F:aspartic-type endopeptidase activity"/>
    <property type="evidence" value="ECO:0007669"/>
    <property type="project" value="UniProtKB-KW"/>
</dbReference>
<comment type="similarity">
    <text evidence="1 6">Belongs to the peptidase A1 family.</text>
</comment>
<dbReference type="STRING" id="105231.A0A0U9HQE3"/>
<keyword evidence="2 6" id="KW-0064">Aspartyl protease</keyword>
<evidence type="ECO:0000256" key="5">
    <source>
        <dbReference type="PIRSR" id="PIRSR601461-1"/>
    </source>
</evidence>
<evidence type="ECO:0000256" key="8">
    <source>
        <dbReference type="SAM" id="Phobius"/>
    </source>
</evidence>
<dbReference type="PROSITE" id="PS00141">
    <property type="entry name" value="ASP_PROTEASE"/>
    <property type="match status" value="2"/>
</dbReference>
<dbReference type="GO" id="GO:0006508">
    <property type="term" value="P:proteolysis"/>
    <property type="evidence" value="ECO:0007669"/>
    <property type="project" value="UniProtKB-KW"/>
</dbReference>
<keyword evidence="3 6" id="KW-0378">Hydrolase</keyword>
<evidence type="ECO:0000313" key="12">
    <source>
        <dbReference type="Proteomes" id="UP000054558"/>
    </source>
</evidence>
<dbReference type="Gene3D" id="2.40.70.10">
    <property type="entry name" value="Acid Proteases"/>
    <property type="match status" value="2"/>
</dbReference>
<feature type="region of interest" description="Disordered" evidence="7">
    <location>
        <begin position="438"/>
        <end position="501"/>
    </location>
</feature>
<feature type="active site" evidence="5">
    <location>
        <position position="302"/>
    </location>
</feature>
<sequence>MAPNWHVVPSQAWVLLVVICCLGTAHVTGSIIGNASLSSSLQLGLQYKGVELHHARAQDVERRGLLGEADMKIYGSVIKRGYYYVPVRLGTPPQDFALIVDTGSTVTYVPCSTCTHCGQHADPRFTPSSSSTYQPLVCSDPECESRQCDAAQQCRYQRHYAEMSSTSGLVATDVIDFFAHHTLGEPRIMFGCELIETGDLYTQQADGITGLGRGHFSIVTQMANQGAMEDVFSLCYGGMEKGNGMMVLGADQPPPDMKFTPFDPARERSPYYSLVIAGMSVGGRALSLASTAFQNGYGAVLDSGTTFTYLPPPVWAVFQSQFLAGIKLPRIAGPDPKYPDICFSGAGDDLTQLAAHFPTVSFEMGGWQGAPWSLELAPENFLFKHAEPGAYCLGLFENQDQGSLIGGITVRNMLVRYDRVNNRFGFVRRDCADLLDAPKQTASPESTQAPVPVPSSGQTETEPETAGTHAPATLPPSPPEKTQSASPTQGAGMGSPPPPVEACATCRVGEIRVSMELMIDMETWNRLTPIFVDDLSQQLQVASTQLEVVGARRLPTPPGGVSVDLVIHPGPGLAAFESGGEQRIVGGLERNEVVLPEVFGEYSVTSIHRLPAGAAAAPMAATQTAARAVGKVVGTLAGVAVLLAGLGYLGYRSWTKRNASKYVTMEQIEENEAEREVLRPPEGEDIELAESQRT</sequence>
<dbReference type="EMBL" id="DF237003">
    <property type="protein sequence ID" value="GAQ80451.1"/>
    <property type="molecule type" value="Genomic_DNA"/>
</dbReference>
<dbReference type="OMA" id="PTWILIV"/>
<evidence type="ECO:0000313" key="11">
    <source>
        <dbReference type="EMBL" id="GAQ80451.1"/>
    </source>
</evidence>
<dbReference type="Proteomes" id="UP000054558">
    <property type="component" value="Unassembled WGS sequence"/>
</dbReference>
<proteinExistence type="inferred from homology"/>
<dbReference type="CDD" id="cd05476">
    <property type="entry name" value="pepsin_A_like_plant"/>
    <property type="match status" value="1"/>
</dbReference>
<name>A0A0U9HQE3_KLENI</name>
<dbReference type="InterPro" id="IPR021109">
    <property type="entry name" value="Peptidase_aspartic_dom_sf"/>
</dbReference>
<dbReference type="Pfam" id="PF14543">
    <property type="entry name" value="TAXi_N"/>
    <property type="match status" value="1"/>
</dbReference>
<feature type="domain" description="Peptidase A1" evidence="10">
    <location>
        <begin position="83"/>
        <end position="427"/>
    </location>
</feature>